<dbReference type="Pfam" id="PF14278">
    <property type="entry name" value="TetR_C_8"/>
    <property type="match status" value="1"/>
</dbReference>
<evidence type="ECO:0000256" key="1">
    <source>
        <dbReference type="ARBA" id="ARBA00023125"/>
    </source>
</evidence>
<dbReference type="SUPFAM" id="SSF46689">
    <property type="entry name" value="Homeodomain-like"/>
    <property type="match status" value="1"/>
</dbReference>
<proteinExistence type="predicted"/>
<dbReference type="AlphaFoldDB" id="A0A6N7XRF1"/>
<feature type="domain" description="HTH tetR-type" evidence="4">
    <location>
        <begin position="30"/>
        <end position="91"/>
    </location>
</feature>
<dbReference type="PROSITE" id="PS50977">
    <property type="entry name" value="HTH_TETR_2"/>
    <property type="match status" value="1"/>
</dbReference>
<dbReference type="InterPro" id="IPR039532">
    <property type="entry name" value="TetR_C_Firmicutes"/>
</dbReference>
<dbReference type="Proteomes" id="UP000469325">
    <property type="component" value="Unassembled WGS sequence"/>
</dbReference>
<evidence type="ECO:0000259" key="4">
    <source>
        <dbReference type="PROSITE" id="PS50977"/>
    </source>
</evidence>
<reference evidence="5 6" key="1">
    <citation type="submission" date="2019-08" db="EMBL/GenBank/DDBJ databases">
        <title>In-depth cultivation of the pig gut microbiome towards novel bacterial diversity and tailored functional studies.</title>
        <authorList>
            <person name="Wylensek D."/>
            <person name="Hitch T.C.A."/>
            <person name="Clavel T."/>
        </authorList>
    </citation>
    <scope>NUCLEOTIDE SEQUENCE [LARGE SCALE GENOMIC DNA]</scope>
    <source>
        <strain evidence="5 6">CA-Schmier-601-WT-1</strain>
    </source>
</reference>
<dbReference type="Gene3D" id="1.10.357.10">
    <property type="entry name" value="Tetracycline Repressor, domain 2"/>
    <property type="match status" value="1"/>
</dbReference>
<dbReference type="PANTHER" id="PTHR43479">
    <property type="entry name" value="ACREF/ENVCD OPERON REPRESSOR-RELATED"/>
    <property type="match status" value="1"/>
</dbReference>
<evidence type="ECO:0000313" key="5">
    <source>
        <dbReference type="EMBL" id="MST72021.1"/>
    </source>
</evidence>
<comment type="caution">
    <text evidence="5">The sequence shown here is derived from an EMBL/GenBank/DDBJ whole genome shotgun (WGS) entry which is preliminary data.</text>
</comment>
<evidence type="ECO:0000313" key="6">
    <source>
        <dbReference type="Proteomes" id="UP000469325"/>
    </source>
</evidence>
<sequence>MRPALRDTASEAVQARGTQVSTGQLDRRSKRTRRALRDALAAEIEAAGDLSQVTVTAVSDRAGVTRRTFYSHFKDIPDLVNAIEDETIADLRPLVEHLACASLDQLEDAISHFRPCPGSVEILTYFAERPYLRPLLGEGGDPAFSQRVKRMARETVQDRALDGLDVRAIPFFDYYLTFAISAEVGVLERWLATGMEESVPAMARLMTALMFVRPGDLYGKSLEFDVNAICLDMLDMKETDHD</sequence>
<dbReference type="InterPro" id="IPR050624">
    <property type="entry name" value="HTH-type_Tx_Regulator"/>
</dbReference>
<dbReference type="RefSeq" id="WP_154433742.1">
    <property type="nucleotide sequence ID" value="NZ_VUNC01000001.1"/>
</dbReference>
<gene>
    <name evidence="5" type="ORF">FYJ68_02695</name>
</gene>
<dbReference type="PANTHER" id="PTHR43479:SF7">
    <property type="entry name" value="TETR-FAMILY TRANSCRIPTIONAL REGULATOR"/>
    <property type="match status" value="1"/>
</dbReference>
<name>A0A6N7XRF1_9ACTN</name>
<feature type="region of interest" description="Disordered" evidence="3">
    <location>
        <begin position="1"/>
        <end position="29"/>
    </location>
</feature>
<dbReference type="InterPro" id="IPR009057">
    <property type="entry name" value="Homeodomain-like_sf"/>
</dbReference>
<organism evidence="5 6">
    <name type="scientific">Olsenella porci</name>
    <dbReference type="NCBI Taxonomy" id="2652279"/>
    <lineage>
        <taxon>Bacteria</taxon>
        <taxon>Bacillati</taxon>
        <taxon>Actinomycetota</taxon>
        <taxon>Coriobacteriia</taxon>
        <taxon>Coriobacteriales</taxon>
        <taxon>Atopobiaceae</taxon>
        <taxon>Olsenella</taxon>
    </lineage>
</organism>
<evidence type="ECO:0000256" key="3">
    <source>
        <dbReference type="SAM" id="MobiDB-lite"/>
    </source>
</evidence>
<feature type="DNA-binding region" description="H-T-H motif" evidence="2">
    <location>
        <begin position="54"/>
        <end position="73"/>
    </location>
</feature>
<keyword evidence="1 2" id="KW-0238">DNA-binding</keyword>
<dbReference type="EMBL" id="VUNC01000001">
    <property type="protein sequence ID" value="MST72021.1"/>
    <property type="molecule type" value="Genomic_DNA"/>
</dbReference>
<evidence type="ECO:0000256" key="2">
    <source>
        <dbReference type="PROSITE-ProRule" id="PRU00335"/>
    </source>
</evidence>
<dbReference type="Pfam" id="PF00440">
    <property type="entry name" value="TetR_N"/>
    <property type="match status" value="1"/>
</dbReference>
<dbReference type="InterPro" id="IPR001647">
    <property type="entry name" value="HTH_TetR"/>
</dbReference>
<protein>
    <submittedName>
        <fullName evidence="5">TetR/AcrR family transcriptional regulator</fullName>
    </submittedName>
</protein>
<accession>A0A6N7XRF1</accession>
<keyword evidence="6" id="KW-1185">Reference proteome</keyword>
<dbReference type="GO" id="GO:0003677">
    <property type="term" value="F:DNA binding"/>
    <property type="evidence" value="ECO:0007669"/>
    <property type="project" value="UniProtKB-UniRule"/>
</dbReference>